<dbReference type="WBParaSite" id="HPBE_0000520701-mRNA-1">
    <property type="protein sequence ID" value="HPBE_0000520701-mRNA-1"/>
    <property type="gene ID" value="HPBE_0000520701"/>
</dbReference>
<reference evidence="2 3" key="1">
    <citation type="submission" date="2018-11" db="EMBL/GenBank/DDBJ databases">
        <authorList>
            <consortium name="Pathogen Informatics"/>
        </authorList>
    </citation>
    <scope>NUCLEOTIDE SEQUENCE [LARGE SCALE GENOMIC DNA]</scope>
</reference>
<dbReference type="Proteomes" id="UP000050761">
    <property type="component" value="Unassembled WGS sequence"/>
</dbReference>
<dbReference type="AlphaFoldDB" id="A0A183FFC9"/>
<organism evidence="3 4">
    <name type="scientific">Heligmosomoides polygyrus</name>
    <name type="common">Parasitic roundworm</name>
    <dbReference type="NCBI Taxonomy" id="6339"/>
    <lineage>
        <taxon>Eukaryota</taxon>
        <taxon>Metazoa</taxon>
        <taxon>Ecdysozoa</taxon>
        <taxon>Nematoda</taxon>
        <taxon>Chromadorea</taxon>
        <taxon>Rhabditida</taxon>
        <taxon>Rhabditina</taxon>
        <taxon>Rhabditomorpha</taxon>
        <taxon>Strongyloidea</taxon>
        <taxon>Heligmosomidae</taxon>
        <taxon>Heligmosomoides</taxon>
    </lineage>
</organism>
<evidence type="ECO:0000256" key="1">
    <source>
        <dbReference type="SAM" id="MobiDB-lite"/>
    </source>
</evidence>
<keyword evidence="3" id="KW-1185">Reference proteome</keyword>
<protein>
    <submittedName>
        <fullName evidence="2 4">Uncharacterized protein</fullName>
    </submittedName>
</protein>
<name>A0A183FFC9_HELPZ</name>
<reference evidence="4" key="2">
    <citation type="submission" date="2019-09" db="UniProtKB">
        <authorList>
            <consortium name="WormBaseParasite"/>
        </authorList>
    </citation>
    <scope>IDENTIFICATION</scope>
</reference>
<gene>
    <name evidence="2" type="ORF">HPBE_LOCUS5208</name>
</gene>
<feature type="compositionally biased region" description="Low complexity" evidence="1">
    <location>
        <begin position="89"/>
        <end position="98"/>
    </location>
</feature>
<accession>A0A3P8AVL2</accession>
<proteinExistence type="predicted"/>
<evidence type="ECO:0000313" key="4">
    <source>
        <dbReference type="WBParaSite" id="HPBE_0000520701-mRNA-1"/>
    </source>
</evidence>
<accession>A0A183FFC9</accession>
<feature type="region of interest" description="Disordered" evidence="1">
    <location>
        <begin position="74"/>
        <end position="98"/>
    </location>
</feature>
<evidence type="ECO:0000313" key="3">
    <source>
        <dbReference type="Proteomes" id="UP000050761"/>
    </source>
</evidence>
<feature type="region of interest" description="Disordered" evidence="1">
    <location>
        <begin position="1"/>
        <end position="52"/>
    </location>
</feature>
<evidence type="ECO:0000313" key="2">
    <source>
        <dbReference type="EMBL" id="VDO63752.1"/>
    </source>
</evidence>
<dbReference type="EMBL" id="UZAH01025431">
    <property type="protein sequence ID" value="VDO63752.1"/>
    <property type="molecule type" value="Genomic_DNA"/>
</dbReference>
<sequence length="98" mass="10757">MAGFAYEPGLHRQRPWQRDCANTERVESAAREGSLNSSGRGGGGLRRQGATVKRTRSVAIDIIVVVDCGIRSGDDNRRYSRNRRRERASIASEIGTPG</sequence>
<feature type="compositionally biased region" description="Basic and acidic residues" evidence="1">
    <location>
        <begin position="21"/>
        <end position="30"/>
    </location>
</feature>